<gene>
    <name evidence="1" type="ORF">S03H2_20492</name>
</gene>
<comment type="caution">
    <text evidence="1">The sequence shown here is derived from an EMBL/GenBank/DDBJ whole genome shotgun (WGS) entry which is preliminary data.</text>
</comment>
<dbReference type="EMBL" id="BARU01010806">
    <property type="protein sequence ID" value="GAH37521.1"/>
    <property type="molecule type" value="Genomic_DNA"/>
</dbReference>
<accession>X1EVX9</accession>
<sequence length="38" mass="4326">CRFRYRVVPSGMLAKLPWVKGTEKVPGADMICFDVAQR</sequence>
<evidence type="ECO:0000313" key="1">
    <source>
        <dbReference type="EMBL" id="GAH37521.1"/>
    </source>
</evidence>
<name>X1EVX9_9ZZZZ</name>
<dbReference type="AlphaFoldDB" id="X1EVX9"/>
<proteinExistence type="predicted"/>
<protein>
    <submittedName>
        <fullName evidence="1">Uncharacterized protein</fullName>
    </submittedName>
</protein>
<feature type="non-terminal residue" evidence="1">
    <location>
        <position position="1"/>
    </location>
</feature>
<organism evidence="1">
    <name type="scientific">marine sediment metagenome</name>
    <dbReference type="NCBI Taxonomy" id="412755"/>
    <lineage>
        <taxon>unclassified sequences</taxon>
        <taxon>metagenomes</taxon>
        <taxon>ecological metagenomes</taxon>
    </lineage>
</organism>
<reference evidence="1" key="1">
    <citation type="journal article" date="2014" name="Front. Microbiol.">
        <title>High frequency of phylogenetically diverse reductive dehalogenase-homologous genes in deep subseafloor sedimentary metagenomes.</title>
        <authorList>
            <person name="Kawai M."/>
            <person name="Futagami T."/>
            <person name="Toyoda A."/>
            <person name="Takaki Y."/>
            <person name="Nishi S."/>
            <person name="Hori S."/>
            <person name="Arai W."/>
            <person name="Tsubouchi T."/>
            <person name="Morono Y."/>
            <person name="Uchiyama I."/>
            <person name="Ito T."/>
            <person name="Fujiyama A."/>
            <person name="Inagaki F."/>
            <person name="Takami H."/>
        </authorList>
    </citation>
    <scope>NUCLEOTIDE SEQUENCE</scope>
    <source>
        <strain evidence="1">Expedition CK06-06</strain>
    </source>
</reference>